<proteinExistence type="predicted"/>
<comment type="caution">
    <text evidence="2">The sequence shown here is derived from an EMBL/GenBank/DDBJ whole genome shotgun (WGS) entry which is preliminary data.</text>
</comment>
<dbReference type="EMBL" id="CM035426">
    <property type="protein sequence ID" value="KAH7315527.1"/>
    <property type="molecule type" value="Genomic_DNA"/>
</dbReference>
<organism evidence="2 3">
    <name type="scientific">Ceratopteris richardii</name>
    <name type="common">Triangle waterfern</name>
    <dbReference type="NCBI Taxonomy" id="49495"/>
    <lineage>
        <taxon>Eukaryota</taxon>
        <taxon>Viridiplantae</taxon>
        <taxon>Streptophyta</taxon>
        <taxon>Embryophyta</taxon>
        <taxon>Tracheophyta</taxon>
        <taxon>Polypodiopsida</taxon>
        <taxon>Polypodiidae</taxon>
        <taxon>Polypodiales</taxon>
        <taxon>Pteridineae</taxon>
        <taxon>Pteridaceae</taxon>
        <taxon>Parkerioideae</taxon>
        <taxon>Ceratopteris</taxon>
    </lineage>
</organism>
<dbReference type="GO" id="GO:0007623">
    <property type="term" value="P:circadian rhythm"/>
    <property type="evidence" value="ECO:0007669"/>
    <property type="project" value="InterPro"/>
</dbReference>
<evidence type="ECO:0000256" key="1">
    <source>
        <dbReference type="SAM" id="MobiDB-lite"/>
    </source>
</evidence>
<accession>A0A8T2SDL5</accession>
<evidence type="ECO:0000313" key="3">
    <source>
        <dbReference type="Proteomes" id="UP000825935"/>
    </source>
</evidence>
<sequence length="609" mass="66564">MDCSLSTWPSISQFDDLTWMGLGDIDPLKCPDRTFDFSCQFADADLMDPVEWRFASPVAGSPSKDAPIDASAPGSNEVDILLFSGLPGTRKWESMNWLDFSSGLDDSPPCDGTSTPQGGHPNRSCNAKSAMQSREPEIDNDSFMSSTGVELSQTESKIHLVNNDLVSDATGISSESLPLLSTHVAVKHERTADEDDSSVLINTSGSLCGSLSQATMENSLLITATRNTQCMEYMGNTGVGTWANTMPLTGVGFSPQLMSRSEGTQMNHHMSQSQHQNPMQPNALAHWSLACPMAGSTDGIGKEQVVHNQIQAGSNYQSILEQQTQMDLLASEMKRNRAQASRARRIAASQRRAKKYPLQKLIRMSSSPLSVRDRLGQIMPVSAPASTQSIQSGCQNELTTFTPGIFHSSTPLSSRQSVLAHAKNMHVNLLHHPEQHSLDLLEDKVLPTSGSFQAEHCTQSVQSSSTEPSTTTTHLSNSSQTLDAVVLNELQSVVSKMNVDSRLCIRNALYRLANSAKQRKRGNAYGFGASESHMHVDETDTNSIDRWIVNMLFYKQPPSFKTVSQTHLAQSSNFSMDKLDSNSSMRQWKTCGSAVSFKEQPFNCVVKGL</sequence>
<dbReference type="InterPro" id="IPR039928">
    <property type="entry name" value="LNK"/>
</dbReference>
<dbReference type="OrthoDB" id="618331at2759"/>
<evidence type="ECO:0000313" key="2">
    <source>
        <dbReference type="EMBL" id="KAH7315527.1"/>
    </source>
</evidence>
<keyword evidence="3" id="KW-1185">Reference proteome</keyword>
<feature type="region of interest" description="Disordered" evidence="1">
    <location>
        <begin position="454"/>
        <end position="478"/>
    </location>
</feature>
<name>A0A8T2SDL5_CERRI</name>
<dbReference type="Proteomes" id="UP000825935">
    <property type="component" value="Chromosome 21"/>
</dbReference>
<dbReference type="PANTHER" id="PTHR33334">
    <property type="entry name" value="PROTEIN LNK1"/>
    <property type="match status" value="1"/>
</dbReference>
<gene>
    <name evidence="2" type="ORF">KP509_21G053400</name>
</gene>
<feature type="compositionally biased region" description="Low complexity" evidence="1">
    <location>
        <begin position="458"/>
        <end position="476"/>
    </location>
</feature>
<dbReference type="PANTHER" id="PTHR33334:SF5">
    <property type="entry name" value="PROTEIN LNK2"/>
    <property type="match status" value="1"/>
</dbReference>
<dbReference type="GO" id="GO:0006355">
    <property type="term" value="P:regulation of DNA-templated transcription"/>
    <property type="evidence" value="ECO:0007669"/>
    <property type="project" value="InterPro"/>
</dbReference>
<protein>
    <submittedName>
        <fullName evidence="2">Uncharacterized protein</fullName>
    </submittedName>
</protein>
<feature type="region of interest" description="Disordered" evidence="1">
    <location>
        <begin position="105"/>
        <end position="149"/>
    </location>
</feature>
<reference evidence="2" key="1">
    <citation type="submission" date="2021-08" db="EMBL/GenBank/DDBJ databases">
        <title>WGS assembly of Ceratopteris richardii.</title>
        <authorList>
            <person name="Marchant D.B."/>
            <person name="Chen G."/>
            <person name="Jenkins J."/>
            <person name="Shu S."/>
            <person name="Leebens-Mack J."/>
            <person name="Grimwood J."/>
            <person name="Schmutz J."/>
            <person name="Soltis P."/>
            <person name="Soltis D."/>
            <person name="Chen Z.-H."/>
        </authorList>
    </citation>
    <scope>NUCLEOTIDE SEQUENCE</scope>
    <source>
        <strain evidence="2">Whitten #5841</strain>
        <tissue evidence="2">Leaf</tissue>
    </source>
</reference>
<dbReference type="AlphaFoldDB" id="A0A8T2SDL5"/>
<feature type="compositionally biased region" description="Polar residues" evidence="1">
    <location>
        <begin position="112"/>
        <end position="132"/>
    </location>
</feature>